<dbReference type="ExpressionAtlas" id="A0A0Q3PU12">
    <property type="expression patterns" value="baseline and differential"/>
</dbReference>
<dbReference type="InterPro" id="IPR020845">
    <property type="entry name" value="AMP-binding_CS"/>
</dbReference>
<dbReference type="GeneID" id="100822768"/>
<evidence type="ECO:0000313" key="14">
    <source>
        <dbReference type="Proteomes" id="UP000008810"/>
    </source>
</evidence>
<evidence type="ECO:0000256" key="6">
    <source>
        <dbReference type="ARBA" id="ARBA00034219"/>
    </source>
</evidence>
<keyword evidence="5" id="KW-0460">Magnesium</keyword>
<comment type="catalytic activity">
    <reaction evidence="6">
        <text>(E)-4-coumarate + ATP + H(+) = (E)-4-coumaroyl-AMP + diphosphate</text>
        <dbReference type="Rhea" id="RHEA:72419"/>
        <dbReference type="ChEBI" id="CHEBI:12876"/>
        <dbReference type="ChEBI" id="CHEBI:15378"/>
        <dbReference type="ChEBI" id="CHEBI:30616"/>
        <dbReference type="ChEBI" id="CHEBI:33019"/>
        <dbReference type="ChEBI" id="CHEBI:192348"/>
    </reaction>
    <physiologicalReaction direction="left-to-right" evidence="6">
        <dbReference type="Rhea" id="RHEA:72420"/>
    </physiologicalReaction>
</comment>
<comment type="catalytic activity">
    <reaction evidence="8">
        <text>(E)-4-coumarate + ATP + CoA = (E)-4-coumaroyl-CoA + AMP + diphosphate</text>
        <dbReference type="Rhea" id="RHEA:19641"/>
        <dbReference type="ChEBI" id="CHEBI:12876"/>
        <dbReference type="ChEBI" id="CHEBI:30616"/>
        <dbReference type="ChEBI" id="CHEBI:33019"/>
        <dbReference type="ChEBI" id="CHEBI:57287"/>
        <dbReference type="ChEBI" id="CHEBI:85008"/>
        <dbReference type="ChEBI" id="CHEBI:456215"/>
        <dbReference type="EC" id="6.2.1.12"/>
    </reaction>
    <physiologicalReaction direction="left-to-right" evidence="8">
        <dbReference type="Rhea" id="RHEA:19642"/>
    </physiologicalReaction>
</comment>
<dbReference type="CDD" id="cd12118">
    <property type="entry name" value="ttLC_FACS_AEE21_like"/>
    <property type="match status" value="1"/>
</dbReference>
<feature type="compositionally biased region" description="Low complexity" evidence="9">
    <location>
        <begin position="358"/>
        <end position="369"/>
    </location>
</feature>
<dbReference type="Pfam" id="PF00501">
    <property type="entry name" value="AMP-binding"/>
    <property type="match status" value="1"/>
</dbReference>
<comment type="catalytic activity">
    <reaction evidence="7">
        <text>(E)-4-coumaroyl-AMP + CoA = (E)-4-coumaroyl-CoA + AMP + H(+)</text>
        <dbReference type="Rhea" id="RHEA:72423"/>
        <dbReference type="ChEBI" id="CHEBI:15378"/>
        <dbReference type="ChEBI" id="CHEBI:57287"/>
        <dbReference type="ChEBI" id="CHEBI:85008"/>
        <dbReference type="ChEBI" id="CHEBI:192348"/>
        <dbReference type="ChEBI" id="CHEBI:456215"/>
    </reaction>
    <physiologicalReaction direction="left-to-right" evidence="7">
        <dbReference type="Rhea" id="RHEA:72424"/>
    </physiologicalReaction>
</comment>
<dbReference type="GO" id="GO:0009698">
    <property type="term" value="P:phenylpropanoid metabolic process"/>
    <property type="evidence" value="ECO:0007669"/>
    <property type="project" value="UniProtKB-ARBA"/>
</dbReference>
<dbReference type="Pfam" id="PF13193">
    <property type="entry name" value="AMP-binding_C"/>
    <property type="match status" value="1"/>
</dbReference>
<dbReference type="Gene3D" id="3.40.50.12780">
    <property type="entry name" value="N-terminal domain of ligase-like"/>
    <property type="match status" value="1"/>
</dbReference>
<evidence type="ECO:0000259" key="11">
    <source>
        <dbReference type="Pfam" id="PF13193"/>
    </source>
</evidence>
<dbReference type="Proteomes" id="UP000008810">
    <property type="component" value="Chromosome 3"/>
</dbReference>
<feature type="domain" description="AMP-binding enzyme C-terminal" evidence="11">
    <location>
        <begin position="534"/>
        <end position="611"/>
    </location>
</feature>
<organism evidence="12">
    <name type="scientific">Brachypodium distachyon</name>
    <name type="common">Purple false brome</name>
    <name type="synonym">Trachynia distachya</name>
    <dbReference type="NCBI Taxonomy" id="15368"/>
    <lineage>
        <taxon>Eukaryota</taxon>
        <taxon>Viridiplantae</taxon>
        <taxon>Streptophyta</taxon>
        <taxon>Embryophyta</taxon>
        <taxon>Tracheophyta</taxon>
        <taxon>Spermatophyta</taxon>
        <taxon>Magnoliopsida</taxon>
        <taxon>Liliopsida</taxon>
        <taxon>Poales</taxon>
        <taxon>Poaceae</taxon>
        <taxon>BOP clade</taxon>
        <taxon>Pooideae</taxon>
        <taxon>Stipodae</taxon>
        <taxon>Brachypodieae</taxon>
        <taxon>Brachypodium</taxon>
    </lineage>
</organism>
<evidence type="ECO:0000259" key="10">
    <source>
        <dbReference type="Pfam" id="PF00501"/>
    </source>
</evidence>
<comment type="similarity">
    <text evidence="2">Belongs to the ATP-dependent AMP-binding enzyme family.</text>
</comment>
<dbReference type="Gene3D" id="3.30.300.30">
    <property type="match status" value="1"/>
</dbReference>
<comment type="cofactor">
    <cofactor evidence="1">
        <name>Mg(2+)</name>
        <dbReference type="ChEBI" id="CHEBI:18420"/>
    </cofactor>
</comment>
<evidence type="ECO:0000256" key="7">
    <source>
        <dbReference type="ARBA" id="ARBA00034223"/>
    </source>
</evidence>
<reference evidence="12 13" key="1">
    <citation type="journal article" date="2010" name="Nature">
        <title>Genome sequencing and analysis of the model grass Brachypodium distachyon.</title>
        <authorList>
            <consortium name="International Brachypodium Initiative"/>
        </authorList>
    </citation>
    <scope>NUCLEOTIDE SEQUENCE [LARGE SCALE GENOMIC DNA]</scope>
    <source>
        <strain evidence="12 13">Bd21</strain>
    </source>
</reference>
<dbReference type="PROSITE" id="PS00455">
    <property type="entry name" value="AMP_BINDING"/>
    <property type="match status" value="1"/>
</dbReference>
<evidence type="ECO:0000256" key="3">
    <source>
        <dbReference type="ARBA" id="ARBA00012959"/>
    </source>
</evidence>
<dbReference type="PANTHER" id="PTHR43859:SF69">
    <property type="entry name" value="4-COUMARATE--COA LIGASE"/>
    <property type="match status" value="1"/>
</dbReference>
<proteinExistence type="inferred from homology"/>
<evidence type="ECO:0000256" key="5">
    <source>
        <dbReference type="ARBA" id="ARBA00022842"/>
    </source>
</evidence>
<evidence type="ECO:0000256" key="1">
    <source>
        <dbReference type="ARBA" id="ARBA00001946"/>
    </source>
</evidence>
<keyword evidence="4" id="KW-0436">Ligase</keyword>
<dbReference type="InterPro" id="IPR045851">
    <property type="entry name" value="AMP-bd_C_sf"/>
</dbReference>
<reference evidence="12" key="2">
    <citation type="submission" date="2017-06" db="EMBL/GenBank/DDBJ databases">
        <title>WGS assembly of Brachypodium distachyon.</title>
        <authorList>
            <consortium name="The International Brachypodium Initiative"/>
            <person name="Lucas S."/>
            <person name="Harmon-Smith M."/>
            <person name="Lail K."/>
            <person name="Tice H."/>
            <person name="Grimwood J."/>
            <person name="Bruce D."/>
            <person name="Barry K."/>
            <person name="Shu S."/>
            <person name="Lindquist E."/>
            <person name="Wang M."/>
            <person name="Pitluck S."/>
            <person name="Vogel J.P."/>
            <person name="Garvin D.F."/>
            <person name="Mockler T.C."/>
            <person name="Schmutz J."/>
            <person name="Rokhsar D."/>
            <person name="Bevan M.W."/>
        </authorList>
    </citation>
    <scope>NUCLEOTIDE SEQUENCE</scope>
    <source>
        <strain evidence="12">Bd21</strain>
    </source>
</reference>
<dbReference type="PANTHER" id="PTHR43859">
    <property type="entry name" value="ACYL-ACTIVATING ENZYME"/>
    <property type="match status" value="1"/>
</dbReference>
<dbReference type="STRING" id="15368.A0A0Q3PU12"/>
<dbReference type="InterPro" id="IPR025110">
    <property type="entry name" value="AMP-bd_C"/>
</dbReference>
<sequence>MRRISIINSRSTAFVAIVIVPGKEKEKTRTSSPCSLLPLAWPPTNMEGAVLCAANHAPLTPISFLIRSALVYPDRPAIVSADAGGAAPTRTWRETRARCLRLAAAIAGLGVQRHHVVAVLAQNIPAMYELHFAVPMAGAVICALNSRLDAAMASVLLRHSEAKLLFVDAALLPVAAEALRLVSSAGANPPIAVLITELLDDNNTNPPPSSSSALIEHEYEALMAGGSPAEDFTIRWPEDENWPIALNYTSGTTSRPKGVIYSHRGAYLNSIAAVLLNDMAAMPVYLWTVPMFHCNGWCLAWGVAAQGGANVCLRRVTGAAVLAAVARHGVTHLGGAPTVLSMIANSADVSAPPEPKKTNQIQNQKQKNTPPEPRKKKKKVVVMTGGAPPAPAVLHRMESLGFLVIHSYGLTETYGPATVCTWKPEWNSLPAAERAAIKSRQGLHHIGLESDIKDPSTMRSVPPDGETMGEVMFRGNTVMSGYYKDPAATAESFAGGWLRSGDLAVRTPGDGYVKIKDRKKDIVISGGENVSTVEVEAALFAHPAVAEAAVVGRADEFWGETPCAFVVVKEGMGEKVGEGEVVEFCRRRLPAFMAPRTVVFLEELPRTATGKVKKFELREMARALGSLPRPPASKL</sequence>
<dbReference type="OrthoDB" id="10253115at2759"/>
<feature type="region of interest" description="Disordered" evidence="9">
    <location>
        <begin position="348"/>
        <end position="378"/>
    </location>
</feature>
<dbReference type="EC" id="6.2.1.12" evidence="3"/>
<dbReference type="AlphaFoldDB" id="A0A0Q3PU12"/>
<name>A0A0Q3PU12_BRADI</name>
<evidence type="ECO:0000313" key="12">
    <source>
        <dbReference type="EMBL" id="KQJ92945.1"/>
    </source>
</evidence>
<dbReference type="GO" id="GO:0016207">
    <property type="term" value="F:4-coumarate-CoA ligase activity"/>
    <property type="evidence" value="ECO:0007669"/>
    <property type="project" value="UniProtKB-EC"/>
</dbReference>
<evidence type="ECO:0000313" key="13">
    <source>
        <dbReference type="EnsemblPlants" id="KQJ92945"/>
    </source>
</evidence>
<accession>A0A0Q3PU12</accession>
<evidence type="ECO:0000256" key="9">
    <source>
        <dbReference type="SAM" id="MobiDB-lite"/>
    </source>
</evidence>
<dbReference type="Gramene" id="KQJ92945">
    <property type="protein sequence ID" value="KQJ92945"/>
    <property type="gene ID" value="BRADI_3g01740v3"/>
</dbReference>
<dbReference type="InterPro" id="IPR000873">
    <property type="entry name" value="AMP-dep_synth/lig_dom"/>
</dbReference>
<evidence type="ECO:0000256" key="8">
    <source>
        <dbReference type="ARBA" id="ARBA00034252"/>
    </source>
</evidence>
<protein>
    <recommendedName>
        <fullName evidence="3">4-coumarate--CoA ligase</fullName>
        <ecNumber evidence="3">6.2.1.12</ecNumber>
    </recommendedName>
</protein>
<dbReference type="FunFam" id="3.30.300.30:FF:000008">
    <property type="entry name" value="2,3-dihydroxybenzoate-AMP ligase"/>
    <property type="match status" value="1"/>
</dbReference>
<dbReference type="InterPro" id="IPR042099">
    <property type="entry name" value="ANL_N_sf"/>
</dbReference>
<feature type="domain" description="AMP-dependent synthetase/ligase" evidence="10">
    <location>
        <begin position="67"/>
        <end position="483"/>
    </location>
</feature>
<dbReference type="SUPFAM" id="SSF56801">
    <property type="entry name" value="Acetyl-CoA synthetase-like"/>
    <property type="match status" value="1"/>
</dbReference>
<dbReference type="EMBL" id="CM000882">
    <property type="protein sequence ID" value="KQJ92945.1"/>
    <property type="molecule type" value="Genomic_DNA"/>
</dbReference>
<evidence type="ECO:0000256" key="4">
    <source>
        <dbReference type="ARBA" id="ARBA00022598"/>
    </source>
</evidence>
<dbReference type="KEGG" id="bdi:100822768"/>
<dbReference type="EnsemblPlants" id="KQJ92945">
    <property type="protein sequence ID" value="KQJ92945"/>
    <property type="gene ID" value="BRADI_3g01740v3"/>
</dbReference>
<evidence type="ECO:0000256" key="2">
    <source>
        <dbReference type="ARBA" id="ARBA00006432"/>
    </source>
</evidence>
<dbReference type="NCBIfam" id="NF006020">
    <property type="entry name" value="PRK08162.1"/>
    <property type="match status" value="1"/>
</dbReference>
<gene>
    <name evidence="13" type="primary">LOC100822768</name>
    <name evidence="12" type="ORF">BRADI_3g01740v3</name>
</gene>
<dbReference type="RefSeq" id="XP_010233715.2">
    <property type="nucleotide sequence ID" value="XM_010235413.3"/>
</dbReference>
<reference evidence="13" key="3">
    <citation type="submission" date="2018-08" db="UniProtKB">
        <authorList>
            <consortium name="EnsemblPlants"/>
        </authorList>
    </citation>
    <scope>IDENTIFICATION</scope>
    <source>
        <strain evidence="13">cv. Bd21</strain>
    </source>
</reference>
<dbReference type="GO" id="GO:0106290">
    <property type="term" value="F:trans-cinnamate-CoA ligase activity"/>
    <property type="evidence" value="ECO:0007669"/>
    <property type="project" value="UniProtKB-ARBA"/>
</dbReference>
<keyword evidence="14" id="KW-1185">Reference proteome</keyword>